<dbReference type="InterPro" id="IPR011009">
    <property type="entry name" value="Kinase-like_dom_sf"/>
</dbReference>
<dbReference type="Gene3D" id="1.10.510.10">
    <property type="entry name" value="Transferase(Phosphotransferase) domain 1"/>
    <property type="match status" value="1"/>
</dbReference>
<dbReference type="PANTHER" id="PTHR44329:SF214">
    <property type="entry name" value="PROTEIN KINASE DOMAIN-CONTAINING PROTEIN"/>
    <property type="match status" value="1"/>
</dbReference>
<reference evidence="4" key="1">
    <citation type="submission" date="2016-10" db="EMBL/GenBank/DDBJ databases">
        <authorList>
            <person name="Benchimol M."/>
            <person name="Almeida L.G."/>
            <person name="Vasconcelos A.T."/>
            <person name="Perreira-Neves A."/>
            <person name="Rosa I.A."/>
            <person name="Tasca T."/>
            <person name="Bogo M.R."/>
            <person name="de Souza W."/>
        </authorList>
    </citation>
    <scope>NUCLEOTIDE SEQUENCE [LARGE SCALE GENOMIC DNA]</scope>
    <source>
        <strain evidence="4">K</strain>
    </source>
</reference>
<proteinExistence type="predicted"/>
<dbReference type="SUPFAM" id="SSF81901">
    <property type="entry name" value="HCP-like"/>
    <property type="match status" value="1"/>
</dbReference>
<dbReference type="Proteomes" id="UP000179807">
    <property type="component" value="Unassembled WGS sequence"/>
</dbReference>
<keyword evidence="5" id="KW-1185">Reference proteome</keyword>
<dbReference type="InterPro" id="IPR001245">
    <property type="entry name" value="Ser-Thr/Tyr_kinase_cat_dom"/>
</dbReference>
<dbReference type="GO" id="GO:0004674">
    <property type="term" value="F:protein serine/threonine kinase activity"/>
    <property type="evidence" value="ECO:0007669"/>
    <property type="project" value="TreeGrafter"/>
</dbReference>
<feature type="coiled-coil region" evidence="1">
    <location>
        <begin position="75"/>
        <end position="102"/>
    </location>
</feature>
<dbReference type="SUPFAM" id="SSF56112">
    <property type="entry name" value="Protein kinase-like (PK-like)"/>
    <property type="match status" value="1"/>
</dbReference>
<dbReference type="VEuPathDB" id="TrichDB:TRFO_33339"/>
<dbReference type="GO" id="GO:0005524">
    <property type="term" value="F:ATP binding"/>
    <property type="evidence" value="ECO:0007669"/>
    <property type="project" value="InterPro"/>
</dbReference>
<evidence type="ECO:0000256" key="1">
    <source>
        <dbReference type="SAM" id="Coils"/>
    </source>
</evidence>
<organism evidence="4 5">
    <name type="scientific">Tritrichomonas foetus</name>
    <dbReference type="NCBI Taxonomy" id="1144522"/>
    <lineage>
        <taxon>Eukaryota</taxon>
        <taxon>Metamonada</taxon>
        <taxon>Parabasalia</taxon>
        <taxon>Tritrichomonadida</taxon>
        <taxon>Tritrichomonadidae</taxon>
        <taxon>Tritrichomonas</taxon>
    </lineage>
</organism>
<dbReference type="Gene3D" id="1.25.40.10">
    <property type="entry name" value="Tetratricopeptide repeat domain"/>
    <property type="match status" value="1"/>
</dbReference>
<gene>
    <name evidence="4" type="ORF">TRFO_33339</name>
</gene>
<dbReference type="RefSeq" id="XP_068353184.1">
    <property type="nucleotide sequence ID" value="XM_068509022.1"/>
</dbReference>
<feature type="region of interest" description="Disordered" evidence="2">
    <location>
        <begin position="301"/>
        <end position="334"/>
    </location>
</feature>
<keyword evidence="1" id="KW-0175">Coiled coil</keyword>
<dbReference type="OrthoDB" id="418134at2759"/>
<feature type="compositionally biased region" description="Polar residues" evidence="2">
    <location>
        <begin position="301"/>
        <end position="310"/>
    </location>
</feature>
<dbReference type="EMBL" id="MLAK01000973">
    <property type="protein sequence ID" value="OHT00048.1"/>
    <property type="molecule type" value="Genomic_DNA"/>
</dbReference>
<accession>A0A1J4JNR2</accession>
<dbReference type="InterPro" id="IPR000719">
    <property type="entry name" value="Prot_kinase_dom"/>
</dbReference>
<dbReference type="SMART" id="SM00671">
    <property type="entry name" value="SEL1"/>
    <property type="match status" value="4"/>
</dbReference>
<evidence type="ECO:0000313" key="4">
    <source>
        <dbReference type="EMBL" id="OHT00048.1"/>
    </source>
</evidence>
<dbReference type="PANTHER" id="PTHR44329">
    <property type="entry name" value="SERINE/THREONINE-PROTEIN KINASE TNNI3K-RELATED"/>
    <property type="match status" value="1"/>
</dbReference>
<protein>
    <recommendedName>
        <fullName evidence="3">Protein kinase domain-containing protein</fullName>
    </recommendedName>
</protein>
<dbReference type="GeneID" id="94843726"/>
<dbReference type="InterPro" id="IPR006597">
    <property type="entry name" value="Sel1-like"/>
</dbReference>
<dbReference type="PROSITE" id="PS50011">
    <property type="entry name" value="PROTEIN_KINASE_DOM"/>
    <property type="match status" value="1"/>
</dbReference>
<dbReference type="Pfam" id="PF00069">
    <property type="entry name" value="Pkinase"/>
    <property type="match status" value="1"/>
</dbReference>
<comment type="caution">
    <text evidence="4">The sequence shown here is derived from an EMBL/GenBank/DDBJ whole genome shotgun (WGS) entry which is preliminary data.</text>
</comment>
<name>A0A1J4JNR2_9EUKA</name>
<sequence length="639" mass="71418">MNISTSLPYIYSSRRLQGILNQSKHDSVPIISNLLKILDAKDSNIENFDFAANFPSIVKFLIDNKSDKNIYDTTMKMFQAALSNLTMKCRQFQNEADELKNKASIDDVSSCVVDLNNFSIDKENIATNSKKAEICLVHDKKKNYYAVKKFKRNFDSIEYQRQFIRYLADFSKMKHPSILKFAGFNLYYRSEGRTFCPAVLTEYQRKKSLQDVIQNTGSPITFNDTQKMILLLGVATAMRYLHKRGYSHGNLKPSNVLLNSKFEPFVGDFFSNCGSVNNTIELTSDSNVRFVAPELFTKSSSSNPTATRNMTTSTKTINSTTTNTPSTNTINSTNTGKVTQASDVYSYGMVAFSIMTSLLPLGADITSPEKIISMINNGERPQFPSYVPTYIVEFISRCWKKEPEDRPTFNEIVGQLLANNMALPDTDMDAYSAYIKKVCPSHRAPKHKFAVSTRSANPNVFNISSPGPEIKGKTNFDDPASVFQLAMKLKNGEGVPENIPQALKYIKKSADAGYPKAQIEYGKLLLDGIDNDVLQKNEIEASHFFHLAAEQGDAEGQYLYGHACYYGIGTQQNFRKAAKLLQLSATQGNRDALYLFGLCLKEGNGAPQNIPMAIKCFTIAHENGEVSATRHLRELGVDV</sequence>
<dbReference type="AlphaFoldDB" id="A0A1J4JNR2"/>
<dbReference type="InterPro" id="IPR051681">
    <property type="entry name" value="Ser/Thr_Kinases-Pseudokinases"/>
</dbReference>
<dbReference type="InterPro" id="IPR011990">
    <property type="entry name" value="TPR-like_helical_dom_sf"/>
</dbReference>
<feature type="domain" description="Protein kinase" evidence="3">
    <location>
        <begin position="120"/>
        <end position="423"/>
    </location>
</feature>
<evidence type="ECO:0000259" key="3">
    <source>
        <dbReference type="PROSITE" id="PS50011"/>
    </source>
</evidence>
<dbReference type="Pfam" id="PF07714">
    <property type="entry name" value="PK_Tyr_Ser-Thr"/>
    <property type="match status" value="1"/>
</dbReference>
<feature type="compositionally biased region" description="Low complexity" evidence="2">
    <location>
        <begin position="311"/>
        <end position="334"/>
    </location>
</feature>
<evidence type="ECO:0000256" key="2">
    <source>
        <dbReference type="SAM" id="MobiDB-lite"/>
    </source>
</evidence>
<evidence type="ECO:0000313" key="5">
    <source>
        <dbReference type="Proteomes" id="UP000179807"/>
    </source>
</evidence>
<dbReference type="Pfam" id="PF08238">
    <property type="entry name" value="Sel1"/>
    <property type="match status" value="4"/>
</dbReference>